<reference evidence="6" key="1">
    <citation type="submission" date="2023-03" db="EMBL/GenBank/DDBJ databases">
        <title>Mating type loci evolution in Malassezia.</title>
        <authorList>
            <person name="Coelho M.A."/>
        </authorList>
    </citation>
    <scope>NUCLEOTIDE SEQUENCE</scope>
    <source>
        <strain evidence="6">CBS 11721</strain>
    </source>
</reference>
<keyword evidence="2" id="KW-0521">NADP</keyword>
<evidence type="ECO:0000256" key="3">
    <source>
        <dbReference type="ARBA" id="ARBA00023002"/>
    </source>
</evidence>
<dbReference type="Proteomes" id="UP001219933">
    <property type="component" value="Chromosome 5"/>
</dbReference>
<dbReference type="InterPro" id="IPR057326">
    <property type="entry name" value="KR_dom"/>
</dbReference>
<evidence type="ECO:0000313" key="6">
    <source>
        <dbReference type="EMBL" id="WFD36730.1"/>
    </source>
</evidence>
<evidence type="ECO:0000259" key="5">
    <source>
        <dbReference type="SMART" id="SM00822"/>
    </source>
</evidence>
<protein>
    <recommendedName>
        <fullName evidence="5">Ketoreductase domain-containing protein</fullName>
    </recommendedName>
</protein>
<organism evidence="6 7">
    <name type="scientific">Malassezia cuniculi</name>
    <dbReference type="NCBI Taxonomy" id="948313"/>
    <lineage>
        <taxon>Eukaryota</taxon>
        <taxon>Fungi</taxon>
        <taxon>Dikarya</taxon>
        <taxon>Basidiomycota</taxon>
        <taxon>Ustilaginomycotina</taxon>
        <taxon>Malasseziomycetes</taxon>
        <taxon>Malasseziales</taxon>
        <taxon>Malasseziaceae</taxon>
        <taxon>Malassezia</taxon>
    </lineage>
</organism>
<dbReference type="PANTHER" id="PTHR43008">
    <property type="entry name" value="BENZIL REDUCTASE"/>
    <property type="match status" value="1"/>
</dbReference>
<evidence type="ECO:0000256" key="2">
    <source>
        <dbReference type="ARBA" id="ARBA00022857"/>
    </source>
</evidence>
<dbReference type="Gene3D" id="3.40.50.720">
    <property type="entry name" value="NAD(P)-binding Rossmann-like Domain"/>
    <property type="match status" value="1"/>
</dbReference>
<dbReference type="GO" id="GO:0016616">
    <property type="term" value="F:oxidoreductase activity, acting on the CH-OH group of donors, NAD or NADP as acceptor"/>
    <property type="evidence" value="ECO:0007669"/>
    <property type="project" value="UniProtKB-ARBA"/>
</dbReference>
<dbReference type="PRINTS" id="PR00081">
    <property type="entry name" value="GDHRDH"/>
</dbReference>
<evidence type="ECO:0000256" key="1">
    <source>
        <dbReference type="ARBA" id="ARBA00006484"/>
    </source>
</evidence>
<keyword evidence="3" id="KW-0560">Oxidoreductase</keyword>
<dbReference type="PRINTS" id="PR00080">
    <property type="entry name" value="SDRFAMILY"/>
</dbReference>
<evidence type="ECO:0000313" key="7">
    <source>
        <dbReference type="Proteomes" id="UP001219933"/>
    </source>
</evidence>
<name>A0AAF0ETY0_9BASI</name>
<dbReference type="EMBL" id="CP119881">
    <property type="protein sequence ID" value="WFD36730.1"/>
    <property type="molecule type" value="Genomic_DNA"/>
</dbReference>
<feature type="domain" description="Ketoreductase" evidence="5">
    <location>
        <begin position="5"/>
        <end position="189"/>
    </location>
</feature>
<evidence type="ECO:0000256" key="4">
    <source>
        <dbReference type="RuleBase" id="RU000363"/>
    </source>
</evidence>
<dbReference type="AlphaFoldDB" id="A0AAF0ETY0"/>
<dbReference type="SMART" id="SM00822">
    <property type="entry name" value="PKS_KR"/>
    <property type="match status" value="1"/>
</dbReference>
<comment type="similarity">
    <text evidence="1 4">Belongs to the short-chain dehydrogenases/reductases (SDR) family.</text>
</comment>
<dbReference type="PROSITE" id="PS00061">
    <property type="entry name" value="ADH_SHORT"/>
    <property type="match status" value="1"/>
</dbReference>
<dbReference type="Pfam" id="PF00106">
    <property type="entry name" value="adh_short"/>
    <property type="match status" value="1"/>
</dbReference>
<dbReference type="InterPro" id="IPR002347">
    <property type="entry name" value="SDR_fam"/>
</dbReference>
<dbReference type="SUPFAM" id="SSF51735">
    <property type="entry name" value="NAD(P)-binding Rossmann-fold domains"/>
    <property type="match status" value="1"/>
</dbReference>
<accession>A0AAF0ETY0</accession>
<dbReference type="GO" id="GO:0050664">
    <property type="term" value="F:oxidoreductase activity, acting on NAD(P)H, oxygen as acceptor"/>
    <property type="evidence" value="ECO:0007669"/>
    <property type="project" value="TreeGrafter"/>
</dbReference>
<dbReference type="InterPro" id="IPR036291">
    <property type="entry name" value="NAD(P)-bd_dom_sf"/>
</dbReference>
<gene>
    <name evidence="6" type="ORF">MCUN1_003617</name>
</gene>
<proteinExistence type="inferred from homology"/>
<dbReference type="PANTHER" id="PTHR43008:SF8">
    <property type="entry name" value="BENZIL REDUCTASE ((S)-BENZOIN FORMING) IRC24"/>
    <property type="match status" value="1"/>
</dbReference>
<dbReference type="InterPro" id="IPR020904">
    <property type="entry name" value="Sc_DH/Rdtase_CS"/>
</dbReference>
<keyword evidence="7" id="KW-1185">Reference proteome</keyword>
<sequence length="266" mass="28243">MSVEPVILVTGASRGIGHAAVELLLNGTEKFGKARVVALQRTLPEPLVELAARSDGNLALVQGDVTNPEDNARAVSTALDRWGHIDALILNAGIIIEERIADSNLERFAHVLNVNTVSLIATLKAALPALRASKGRVVMVSSGAATGRTSAWSAYNASKAALNAIARTLANEEPEIAVFSVRPGVVYTEMQTEIRAGTAMSAEEKEKFLSLHREGKLLAPRLPAHVIAALAMNGTRESPVMPDGTGMGATGGFLYWDVEQLADFRE</sequence>